<dbReference type="EMBL" id="VTOW01000004">
    <property type="protein sequence ID" value="NKE72704.1"/>
    <property type="molecule type" value="Genomic_DNA"/>
</dbReference>
<comment type="caution">
    <text evidence="1">The sequence shown here is derived from an EMBL/GenBank/DDBJ whole genome shotgun (WGS) entry which is preliminary data.</text>
</comment>
<dbReference type="GO" id="GO:0006281">
    <property type="term" value="P:DNA repair"/>
    <property type="evidence" value="ECO:0007669"/>
    <property type="project" value="InterPro"/>
</dbReference>
<gene>
    <name evidence="1" type="ORF">MNODULE_18295</name>
</gene>
<keyword evidence="2" id="KW-1185">Reference proteome</keyword>
<dbReference type="NCBIfam" id="TIGR02757">
    <property type="entry name" value="TIGR02757 family protein"/>
    <property type="match status" value="1"/>
</dbReference>
<organism evidence="1 2">
    <name type="scientific">Candidatus Manganitrophus noduliformans</name>
    <dbReference type="NCBI Taxonomy" id="2606439"/>
    <lineage>
        <taxon>Bacteria</taxon>
        <taxon>Pseudomonadati</taxon>
        <taxon>Nitrospirota</taxon>
        <taxon>Nitrospiria</taxon>
        <taxon>Candidatus Troglogloeales</taxon>
        <taxon>Candidatus Manganitrophaceae</taxon>
        <taxon>Candidatus Manganitrophus</taxon>
    </lineage>
</organism>
<dbReference type="Gene3D" id="1.10.1670.10">
    <property type="entry name" value="Helix-hairpin-Helix base-excision DNA repair enzymes (C-terminal)"/>
    <property type="match status" value="1"/>
</dbReference>
<protein>
    <submittedName>
        <fullName evidence="1">TIGR02757 family protein</fullName>
    </submittedName>
</protein>
<evidence type="ECO:0000313" key="2">
    <source>
        <dbReference type="Proteomes" id="UP000534783"/>
    </source>
</evidence>
<sequence length="307" mass="34963">MTSKQKERLAPLIKSFFQSHPHAERIKADPVELPHRYTDPREIELVGWLAAALAYGRVDLFKAAVEKILALMEGRPYSYLARFDPVRERPRFKGIYYRLNSTDDLFCFIYMMSRVVQRFGSVGALFRSLYREEEEDLGPTLSRFIGIVSSIDSRPVYGKKGIPDGLRQLLSSPAQGSACKRMNLYLRWMVRPSDGIDFGLWREVPPGKLIIPLDTHIVRISRYLGLTRRKSPDWKMAKEITQSLKAFDPLDPLKYDFGLCHLGISGACPIERDREKCRACSLLDGCRRGRRAVGAIQGLPLPSITIS</sequence>
<reference evidence="1 2" key="1">
    <citation type="journal article" date="2020" name="Nature">
        <title>Bacterial chemolithoautotrophy via manganese oxidation.</title>
        <authorList>
            <person name="Yu H."/>
            <person name="Leadbetter J.R."/>
        </authorList>
    </citation>
    <scope>NUCLEOTIDE SEQUENCE [LARGE SCALE GENOMIC DNA]</scope>
    <source>
        <strain evidence="1 2">Mn-1</strain>
    </source>
</reference>
<dbReference type="InterPro" id="IPR014127">
    <property type="entry name" value="CHP02757"/>
</dbReference>
<dbReference type="SUPFAM" id="SSF48150">
    <property type="entry name" value="DNA-glycosylase"/>
    <property type="match status" value="1"/>
</dbReference>
<dbReference type="Pfam" id="PF09674">
    <property type="entry name" value="DUF2400"/>
    <property type="match status" value="1"/>
</dbReference>
<dbReference type="Proteomes" id="UP000534783">
    <property type="component" value="Unassembled WGS sequence"/>
</dbReference>
<accession>A0A7X6DST9</accession>
<evidence type="ECO:0000313" key="1">
    <source>
        <dbReference type="EMBL" id="NKE72704.1"/>
    </source>
</evidence>
<dbReference type="GO" id="GO:0003824">
    <property type="term" value="F:catalytic activity"/>
    <property type="evidence" value="ECO:0007669"/>
    <property type="project" value="InterPro"/>
</dbReference>
<dbReference type="InterPro" id="IPR023170">
    <property type="entry name" value="HhH_base_excis_C"/>
</dbReference>
<name>A0A7X6DST9_9BACT</name>
<dbReference type="InterPro" id="IPR011257">
    <property type="entry name" value="DNA_glycosylase"/>
</dbReference>
<proteinExistence type="predicted"/>
<dbReference type="AlphaFoldDB" id="A0A7X6DST9"/>
<dbReference type="RefSeq" id="WP_168062647.1">
    <property type="nucleotide sequence ID" value="NZ_VTOW01000004.1"/>
</dbReference>